<dbReference type="InterPro" id="IPR019253">
    <property type="entry name" value="DUF2244_TM"/>
</dbReference>
<reference evidence="2 3" key="2">
    <citation type="submission" date="2020-03" db="EMBL/GenBank/DDBJ databases">
        <title>Kangsaoukella pontilimi gen. nov., sp. nov., a new member of the family Rhodobacteraceae isolated from a tidal mudflat.</title>
        <authorList>
            <person name="Kim I.S."/>
        </authorList>
    </citation>
    <scope>NUCLEOTIDE SEQUENCE [LARGE SCALE GENOMIC DNA]</scope>
    <source>
        <strain evidence="2 3">GH1-50</strain>
    </source>
</reference>
<keyword evidence="1" id="KW-0472">Membrane</keyword>
<dbReference type="Pfam" id="PF10003">
    <property type="entry name" value="DUF2244"/>
    <property type="match status" value="1"/>
</dbReference>
<dbReference type="Proteomes" id="UP000480350">
    <property type="component" value="Unassembled WGS sequence"/>
</dbReference>
<keyword evidence="1" id="KW-0812">Transmembrane</keyword>
<proteinExistence type="predicted"/>
<comment type="caution">
    <text evidence="2">The sequence shown here is derived from an EMBL/GenBank/DDBJ whole genome shotgun (WGS) entry which is preliminary data.</text>
</comment>
<accession>A0A7C9MBB0</accession>
<keyword evidence="1" id="KW-1133">Transmembrane helix</keyword>
<evidence type="ECO:0000256" key="1">
    <source>
        <dbReference type="SAM" id="Phobius"/>
    </source>
</evidence>
<dbReference type="RefSeq" id="WP_160762634.1">
    <property type="nucleotide sequence ID" value="NZ_WUPT01000001.1"/>
</dbReference>
<gene>
    <name evidence="2" type="ORF">GQ651_02510</name>
</gene>
<dbReference type="AlphaFoldDB" id="A0A7C9MBB0"/>
<name>A0A7C9MBB0_9RHOB</name>
<evidence type="ECO:0000313" key="3">
    <source>
        <dbReference type="Proteomes" id="UP000480350"/>
    </source>
</evidence>
<dbReference type="EMBL" id="WUPT01000001">
    <property type="protein sequence ID" value="MXQ06711.1"/>
    <property type="molecule type" value="Genomic_DNA"/>
</dbReference>
<keyword evidence="3" id="KW-1185">Reference proteome</keyword>
<evidence type="ECO:0000313" key="2">
    <source>
        <dbReference type="EMBL" id="MXQ06711.1"/>
    </source>
</evidence>
<sequence length="158" mass="17736">MPYHWSESSTETRLTLWPHQSLTPQGFTWFIGLTAAMLAMPLIAVLGSPVVWVLMVFFLAALWAVWRAIAANQRHRSTTEALTLQGETVHLAHRPAAGPALTWEANPYWVSVHLRQDGPVENYLTLRGNGREVELGAFLTPGERADLYEELSVAFARR</sequence>
<organism evidence="2 3">
    <name type="scientific">Kangsaoukella pontilimi</name>
    <dbReference type="NCBI Taxonomy" id="2691042"/>
    <lineage>
        <taxon>Bacteria</taxon>
        <taxon>Pseudomonadati</taxon>
        <taxon>Pseudomonadota</taxon>
        <taxon>Alphaproteobacteria</taxon>
        <taxon>Rhodobacterales</taxon>
        <taxon>Paracoccaceae</taxon>
        <taxon>Kangsaoukella</taxon>
    </lineage>
</organism>
<feature type="transmembrane region" description="Helical" evidence="1">
    <location>
        <begin position="50"/>
        <end position="69"/>
    </location>
</feature>
<protein>
    <submittedName>
        <fullName evidence="2">DUF2244 domain-containing protein</fullName>
    </submittedName>
</protein>
<reference evidence="2 3" key="1">
    <citation type="submission" date="2019-12" db="EMBL/GenBank/DDBJ databases">
        <authorList>
            <person name="Lee S.D."/>
        </authorList>
    </citation>
    <scope>NUCLEOTIDE SEQUENCE [LARGE SCALE GENOMIC DNA]</scope>
    <source>
        <strain evidence="2 3">GH1-50</strain>
    </source>
</reference>